<dbReference type="InterPro" id="IPR043136">
    <property type="entry name" value="B30.2/SPRY_sf"/>
</dbReference>
<dbReference type="InterPro" id="IPR050672">
    <property type="entry name" value="FBXO45-Fsn/SPSB_families"/>
</dbReference>
<dbReference type="EMBL" id="JACMRX010000005">
    <property type="protein sequence ID" value="KAF7989193.1"/>
    <property type="molecule type" value="Genomic_DNA"/>
</dbReference>
<comment type="caution">
    <text evidence="1">The sequence shown here is derived from an EMBL/GenBank/DDBJ whole genome shotgun (WGS) entry which is preliminary data.</text>
</comment>
<name>A0A835CPI0_APHGI</name>
<evidence type="ECO:0000313" key="1">
    <source>
        <dbReference type="EMBL" id="KAF7989193.1"/>
    </source>
</evidence>
<dbReference type="GO" id="GO:0019005">
    <property type="term" value="C:SCF ubiquitin ligase complex"/>
    <property type="evidence" value="ECO:0007669"/>
    <property type="project" value="TreeGrafter"/>
</dbReference>
<protein>
    <submittedName>
        <fullName evidence="1">Uncharacterized protein</fullName>
    </submittedName>
</protein>
<dbReference type="OrthoDB" id="5951542at2759"/>
<proteinExistence type="predicted"/>
<dbReference type="PANTHER" id="PTHR12245:SF5">
    <property type="entry name" value="SPRY DOMAIN-CONTAINING SOCS BOX PROTEIN 3"/>
    <property type="match status" value="1"/>
</dbReference>
<dbReference type="Proteomes" id="UP000639338">
    <property type="component" value="Unassembled WGS sequence"/>
</dbReference>
<keyword evidence="2" id="KW-1185">Reference proteome</keyword>
<gene>
    <name evidence="1" type="ORF">HCN44_007723</name>
</gene>
<organism evidence="1 2">
    <name type="scientific">Aphidius gifuensis</name>
    <name type="common">Parasitoid wasp</name>
    <dbReference type="NCBI Taxonomy" id="684658"/>
    <lineage>
        <taxon>Eukaryota</taxon>
        <taxon>Metazoa</taxon>
        <taxon>Ecdysozoa</taxon>
        <taxon>Arthropoda</taxon>
        <taxon>Hexapoda</taxon>
        <taxon>Insecta</taxon>
        <taxon>Pterygota</taxon>
        <taxon>Neoptera</taxon>
        <taxon>Endopterygota</taxon>
        <taxon>Hymenoptera</taxon>
        <taxon>Apocrita</taxon>
        <taxon>Ichneumonoidea</taxon>
        <taxon>Braconidae</taxon>
        <taxon>Aphidiinae</taxon>
        <taxon>Aphidius</taxon>
    </lineage>
</organism>
<dbReference type="Gene3D" id="3.30.70.2820">
    <property type="match status" value="1"/>
</dbReference>
<dbReference type="Gene3D" id="2.60.120.920">
    <property type="match status" value="1"/>
</dbReference>
<evidence type="ECO:0000313" key="2">
    <source>
        <dbReference type="Proteomes" id="UP000639338"/>
    </source>
</evidence>
<dbReference type="GO" id="GO:0043161">
    <property type="term" value="P:proteasome-mediated ubiquitin-dependent protein catabolic process"/>
    <property type="evidence" value="ECO:0007669"/>
    <property type="project" value="TreeGrafter"/>
</dbReference>
<reference evidence="1 2" key="1">
    <citation type="submission" date="2020-08" db="EMBL/GenBank/DDBJ databases">
        <title>Aphidius gifuensis genome sequencing and assembly.</title>
        <authorList>
            <person name="Du Z."/>
        </authorList>
    </citation>
    <scope>NUCLEOTIDE SEQUENCE [LARGE SCALE GENOMIC DNA]</scope>
    <source>
        <strain evidence="1">YNYX2018</strain>
        <tissue evidence="1">Adults</tissue>
    </source>
</reference>
<accession>A0A835CPI0</accession>
<dbReference type="InterPro" id="IPR013320">
    <property type="entry name" value="ConA-like_dom_sf"/>
</dbReference>
<dbReference type="AlphaFoldDB" id="A0A835CPI0"/>
<sequence>MDIDDFTDIDLIQQNALTPLADKPKNIDKAKLVDMIGVGTEQAELSANNKFCSLLGLNKESWGFSYKGKIQRNGERRDYSEQFYQGSLVGFFVNRKLLGIAFTGLYNLTLYPMVCSTAPKSIIRLSQCLSIQSSLQMKCSMMLRPTDFTYLKTTFPGLRYLTKSLLTDILRNGQVYKNYAFDREGTPLQSEYLKVRYSPKFPPIESTYLINILSITEPLTR</sequence>
<dbReference type="PANTHER" id="PTHR12245">
    <property type="entry name" value="SPRY DOMAIN CONTAINING SOCS BOX PROTEIN"/>
    <property type="match status" value="1"/>
</dbReference>
<dbReference type="SUPFAM" id="SSF49899">
    <property type="entry name" value="Concanavalin A-like lectins/glucanases"/>
    <property type="match status" value="1"/>
</dbReference>